<gene>
    <name evidence="2" type="ORF">CTEN210_14064</name>
</gene>
<protein>
    <submittedName>
        <fullName evidence="2">Uncharacterized protein</fullName>
    </submittedName>
</protein>
<reference evidence="2 3" key="1">
    <citation type="journal article" date="2021" name="Sci. Rep.">
        <title>The genome of the diatom Chaetoceros tenuissimus carries an ancient integrated fragment of an extant virus.</title>
        <authorList>
            <person name="Hongo Y."/>
            <person name="Kimura K."/>
            <person name="Takaki Y."/>
            <person name="Yoshida Y."/>
            <person name="Baba S."/>
            <person name="Kobayashi G."/>
            <person name="Nagasaki K."/>
            <person name="Hano T."/>
            <person name="Tomaru Y."/>
        </authorList>
    </citation>
    <scope>NUCLEOTIDE SEQUENCE [LARGE SCALE GENOMIC DNA]</scope>
    <source>
        <strain evidence="2 3">NIES-3715</strain>
    </source>
</reference>
<evidence type="ECO:0000256" key="1">
    <source>
        <dbReference type="SAM" id="SignalP"/>
    </source>
</evidence>
<accession>A0AAD3HC10</accession>
<evidence type="ECO:0000313" key="2">
    <source>
        <dbReference type="EMBL" id="GFH57588.1"/>
    </source>
</evidence>
<keyword evidence="1" id="KW-0732">Signal</keyword>
<sequence length="219" mass="25127">MKVLIAVSCLALMLSQVVYGFSPVSVTGADAKTNTMKNPTELQVWNDQYAYGRNRYSPYVMPRRDNGMDSGYHRRIGMNGESYRGGYGGRGDSFGYNGGYYDRGYGGRYGGDFGGYGRGYDRGSYYGRGGYRDPYYNNYGGYDYDRSRYDRDWYGGRGRDYYGSSRRYDYGYPEYGYGGYGGARMTNREIMDRFSVGRGGNYGYYGRGRGGRYYDDYYY</sequence>
<dbReference type="Proteomes" id="UP001054902">
    <property type="component" value="Unassembled WGS sequence"/>
</dbReference>
<name>A0AAD3HC10_9STRA</name>
<dbReference type="AlphaFoldDB" id="A0AAD3HC10"/>
<evidence type="ECO:0000313" key="3">
    <source>
        <dbReference type="Proteomes" id="UP001054902"/>
    </source>
</evidence>
<feature type="chain" id="PRO_5042262929" evidence="1">
    <location>
        <begin position="21"/>
        <end position="219"/>
    </location>
</feature>
<proteinExistence type="predicted"/>
<dbReference type="EMBL" id="BLLK01000058">
    <property type="protein sequence ID" value="GFH57588.1"/>
    <property type="molecule type" value="Genomic_DNA"/>
</dbReference>
<organism evidence="2 3">
    <name type="scientific">Chaetoceros tenuissimus</name>
    <dbReference type="NCBI Taxonomy" id="426638"/>
    <lineage>
        <taxon>Eukaryota</taxon>
        <taxon>Sar</taxon>
        <taxon>Stramenopiles</taxon>
        <taxon>Ochrophyta</taxon>
        <taxon>Bacillariophyta</taxon>
        <taxon>Coscinodiscophyceae</taxon>
        <taxon>Chaetocerotophycidae</taxon>
        <taxon>Chaetocerotales</taxon>
        <taxon>Chaetocerotaceae</taxon>
        <taxon>Chaetoceros</taxon>
    </lineage>
</organism>
<keyword evidence="3" id="KW-1185">Reference proteome</keyword>
<comment type="caution">
    <text evidence="2">The sequence shown here is derived from an EMBL/GenBank/DDBJ whole genome shotgun (WGS) entry which is preliminary data.</text>
</comment>
<feature type="signal peptide" evidence="1">
    <location>
        <begin position="1"/>
        <end position="20"/>
    </location>
</feature>